<reference evidence="4 6" key="4">
    <citation type="submission" date="2021-10" db="EMBL/GenBank/DDBJ databases">
        <title>Whole-genome sequencing analysis of Laribacter hongkongensis: virulence gene profiles, carbohydrate-active enzyme prediction, and antimicrobial resistance characterization.</title>
        <authorList>
            <person name="Yuan P."/>
            <person name="Zhan Y."/>
            <person name="Chen D."/>
        </authorList>
    </citation>
    <scope>NUCLEOTIDE SEQUENCE [LARGE SCALE GENOMIC DNA]</scope>
    <source>
        <strain evidence="4 6">W67</strain>
    </source>
</reference>
<dbReference type="Proteomes" id="UP000197424">
    <property type="component" value="Chromosome"/>
</dbReference>
<evidence type="ECO:0000313" key="5">
    <source>
        <dbReference type="Proteomes" id="UP000197424"/>
    </source>
</evidence>
<dbReference type="PROSITE" id="PS51257">
    <property type="entry name" value="PROKAR_LIPOPROTEIN"/>
    <property type="match status" value="1"/>
</dbReference>
<reference evidence="3" key="3">
    <citation type="submission" date="2017-06" db="EMBL/GenBank/DDBJ databases">
        <authorList>
            <person name="Kim H.J."/>
            <person name="Triplett B.A."/>
        </authorList>
    </citation>
    <scope>NUCLEOTIDE SEQUENCE</scope>
    <source>
        <strain evidence="3">HLGZ1</strain>
    </source>
</reference>
<evidence type="ECO:0000259" key="2">
    <source>
        <dbReference type="Pfam" id="PF16747"/>
    </source>
</evidence>
<protein>
    <recommendedName>
        <fullName evidence="2">Surface-adhesin protein E-like domain-containing protein</fullName>
    </recommendedName>
</protein>
<dbReference type="RefSeq" id="WP_012698215.1">
    <property type="nucleotide sequence ID" value="NZ_CP022115.1"/>
</dbReference>
<feature type="signal peptide" evidence="1">
    <location>
        <begin position="1"/>
        <end position="15"/>
    </location>
</feature>
<name>A0A248LLE7_9NEIS</name>
<evidence type="ECO:0000313" key="3">
    <source>
        <dbReference type="EMBL" id="ASJ25620.1"/>
    </source>
</evidence>
<sequence length="150" mass="16634">MIRTLALATVVSLFAAGCASQTAPGGKAPGTRPGPQDAEWKNLGVTPNGNVMNEIDMLSVKKSGQQVTFRDRKTIFNLKKENFGDTPRHKQSVNSWQIDCQARTYRLTAMQLFDENGRQIGSYSYNDRQIKPAAIIPNSASWQQMQVVCK</sequence>
<dbReference type="Pfam" id="PF16747">
    <property type="entry name" value="Adhesin_E"/>
    <property type="match status" value="1"/>
</dbReference>
<evidence type="ECO:0000313" key="6">
    <source>
        <dbReference type="Proteomes" id="UP001200247"/>
    </source>
</evidence>
<dbReference type="GeneID" id="75109852"/>
<dbReference type="EMBL" id="CP022115">
    <property type="protein sequence ID" value="ASJ25620.1"/>
    <property type="molecule type" value="Genomic_DNA"/>
</dbReference>
<reference evidence="5" key="2">
    <citation type="submission" date="2017-06" db="EMBL/GenBank/DDBJ databases">
        <title>Whole genome sequence of Laribacter hongkongensis LHGZ1.</title>
        <authorList>
            <person name="Chen D."/>
            <person name="Wu H."/>
            <person name="Chen J."/>
        </authorList>
    </citation>
    <scope>NUCLEOTIDE SEQUENCE [LARGE SCALE GENOMIC DNA]</scope>
    <source>
        <strain evidence="5">LHGZ1</strain>
    </source>
</reference>
<keyword evidence="1" id="KW-0732">Signal</keyword>
<evidence type="ECO:0000313" key="4">
    <source>
        <dbReference type="EMBL" id="MCG9026019.1"/>
    </source>
</evidence>
<dbReference type="AlphaFoldDB" id="A0A248LLE7"/>
<feature type="chain" id="PRO_5044379199" description="Surface-adhesin protein E-like domain-containing protein" evidence="1">
    <location>
        <begin position="16"/>
        <end position="150"/>
    </location>
</feature>
<accession>A0A248LLE7</accession>
<evidence type="ECO:0000256" key="1">
    <source>
        <dbReference type="SAM" id="SignalP"/>
    </source>
</evidence>
<dbReference type="OMA" id="NTWQIDC"/>
<organism evidence="3 5">
    <name type="scientific">Laribacter hongkongensis</name>
    <dbReference type="NCBI Taxonomy" id="168471"/>
    <lineage>
        <taxon>Bacteria</taxon>
        <taxon>Pseudomonadati</taxon>
        <taxon>Pseudomonadota</taxon>
        <taxon>Betaproteobacteria</taxon>
        <taxon>Neisseriales</taxon>
        <taxon>Aquaspirillaceae</taxon>
        <taxon>Laribacter</taxon>
    </lineage>
</organism>
<dbReference type="InterPro" id="IPR031939">
    <property type="entry name" value="Adhesin_E-like"/>
</dbReference>
<dbReference type="EMBL" id="JAJAXM010000014">
    <property type="protein sequence ID" value="MCG9026019.1"/>
    <property type="molecule type" value="Genomic_DNA"/>
</dbReference>
<proteinExistence type="predicted"/>
<feature type="domain" description="Surface-adhesin protein E-like" evidence="2">
    <location>
        <begin position="40"/>
        <end position="150"/>
    </location>
</feature>
<gene>
    <name evidence="4" type="ORF">LH440_08920</name>
    <name evidence="3" type="ORF">LHGZ1_2789</name>
</gene>
<dbReference type="Proteomes" id="UP001200247">
    <property type="component" value="Unassembled WGS sequence"/>
</dbReference>
<reference evidence="3" key="1">
    <citation type="journal article" date="2017" name="J. Antimicrob. Chemother.">
        <title>Emergence and genomic analysis of MDR Laribacter hongkongensis strain HLGZ1 from Guangzhou, China.</title>
        <authorList>
            <person name="Wu H.K."/>
            <person name="Chen J.H."/>
            <person name="Yang L."/>
            <person name="Li A.R."/>
            <person name="Su D.H."/>
            <person name="Lin Y.P."/>
            <person name="Chen D.Q."/>
        </authorList>
    </citation>
    <scope>NUCLEOTIDE SEQUENCE</scope>
    <source>
        <strain evidence="3">HLGZ1</strain>
    </source>
</reference>